<gene>
    <name evidence="3" type="ORF">C4D60_Mb05t14640</name>
</gene>
<accession>A0A4S8JW49</accession>
<dbReference type="EMBL" id="PYDT01000003">
    <property type="protein sequence ID" value="THU66483.1"/>
    <property type="molecule type" value="Genomic_DNA"/>
</dbReference>
<dbReference type="SUPFAM" id="SSF52047">
    <property type="entry name" value="RNI-like"/>
    <property type="match status" value="1"/>
</dbReference>
<dbReference type="AlphaFoldDB" id="A0A4S8JW49"/>
<dbReference type="Gene3D" id="3.80.10.10">
    <property type="entry name" value="Ribonuclease Inhibitor"/>
    <property type="match status" value="1"/>
</dbReference>
<evidence type="ECO:0000259" key="2">
    <source>
        <dbReference type="Pfam" id="PF24758"/>
    </source>
</evidence>
<proteinExistence type="predicted"/>
<organism evidence="3 4">
    <name type="scientific">Musa balbisiana</name>
    <name type="common">Banana</name>
    <dbReference type="NCBI Taxonomy" id="52838"/>
    <lineage>
        <taxon>Eukaryota</taxon>
        <taxon>Viridiplantae</taxon>
        <taxon>Streptophyta</taxon>
        <taxon>Embryophyta</taxon>
        <taxon>Tracheophyta</taxon>
        <taxon>Spermatophyta</taxon>
        <taxon>Magnoliopsida</taxon>
        <taxon>Liliopsida</taxon>
        <taxon>Zingiberales</taxon>
        <taxon>Musaceae</taxon>
        <taxon>Musa</taxon>
    </lineage>
</organism>
<feature type="region of interest" description="Disordered" evidence="1">
    <location>
        <begin position="1"/>
        <end position="35"/>
    </location>
</feature>
<dbReference type="STRING" id="52838.A0A4S8JW49"/>
<dbReference type="InterPro" id="IPR032675">
    <property type="entry name" value="LRR_dom_sf"/>
</dbReference>
<dbReference type="PANTHER" id="PTHR38926">
    <property type="entry name" value="F-BOX DOMAIN CONTAINING PROTEIN, EXPRESSED"/>
    <property type="match status" value="1"/>
</dbReference>
<reference evidence="3 4" key="1">
    <citation type="journal article" date="2019" name="Nat. Plants">
        <title>Genome sequencing of Musa balbisiana reveals subgenome evolution and function divergence in polyploid bananas.</title>
        <authorList>
            <person name="Yao X."/>
        </authorList>
    </citation>
    <scope>NUCLEOTIDE SEQUENCE [LARGE SCALE GENOMIC DNA]</scope>
    <source>
        <strain evidence="4">cv. DH-PKW</strain>
        <tissue evidence="3">Leaves</tissue>
    </source>
</reference>
<sequence>MALREEESGVNLQSSALPSVKEGGTSKEDSTAMEEGRRWEDMQVDCLVNIFRRLGLDDLTVSVPFVCTFWWRTSLDPTCWRVLNLRSLDFKTWSQFSRSFASRYRLRTLSFSAFLRLVVHRSHGSASELIFPLSSGASVHDLAYVSINCPRLRTLALPDKLMLEDDLRIPEFIGRWKDLEQLELETKPTSFLETVAAIGHNCTRFARLKVRGLIGKEDASAIAMCLPELKQLELSGSYLTKDELAVIVSGCRKLERLTAKDCLGFQADEELLRLASGIHSFEHEGSRLLGDNGYETDESEQQSGFFYW</sequence>
<protein>
    <recommendedName>
        <fullName evidence="2">F-box/LRR-repeat protein 15/At3g58940/PEG3-like LRR domain-containing protein</fullName>
    </recommendedName>
</protein>
<evidence type="ECO:0000313" key="3">
    <source>
        <dbReference type="EMBL" id="THU66483.1"/>
    </source>
</evidence>
<evidence type="ECO:0000256" key="1">
    <source>
        <dbReference type="SAM" id="MobiDB-lite"/>
    </source>
</evidence>
<dbReference type="Pfam" id="PF24758">
    <property type="entry name" value="LRR_At5g56370"/>
    <property type="match status" value="1"/>
</dbReference>
<feature type="compositionally biased region" description="Basic and acidic residues" evidence="1">
    <location>
        <begin position="24"/>
        <end position="35"/>
    </location>
</feature>
<dbReference type="PANTHER" id="PTHR38926:SF5">
    <property type="entry name" value="F-BOX AND LEUCINE-RICH REPEAT PROTEIN 6"/>
    <property type="match status" value="1"/>
</dbReference>
<name>A0A4S8JW49_MUSBA</name>
<dbReference type="InterPro" id="IPR055411">
    <property type="entry name" value="LRR_FXL15/At3g58940/PEG3-like"/>
</dbReference>
<dbReference type="Proteomes" id="UP000317650">
    <property type="component" value="Chromosome 5"/>
</dbReference>
<comment type="caution">
    <text evidence="3">The sequence shown here is derived from an EMBL/GenBank/DDBJ whole genome shotgun (WGS) entry which is preliminary data.</text>
</comment>
<feature type="domain" description="F-box/LRR-repeat protein 15/At3g58940/PEG3-like LRR" evidence="2">
    <location>
        <begin position="177"/>
        <end position="262"/>
    </location>
</feature>
<keyword evidence="4" id="KW-1185">Reference proteome</keyword>
<evidence type="ECO:0000313" key="4">
    <source>
        <dbReference type="Proteomes" id="UP000317650"/>
    </source>
</evidence>